<dbReference type="InterPro" id="IPR040919">
    <property type="entry name" value="Asparaginase_C"/>
</dbReference>
<dbReference type="InterPro" id="IPR027475">
    <property type="entry name" value="Asparaginase/glutaminase_AS2"/>
</dbReference>
<dbReference type="SMART" id="SM00870">
    <property type="entry name" value="Asparaginase"/>
    <property type="match status" value="1"/>
</dbReference>
<accession>A0A2G8K4P2</accession>
<dbReference type="PRINTS" id="PR00139">
    <property type="entry name" value="ASNGLNASE"/>
</dbReference>
<name>A0A2G8K4P2_STIJA</name>
<gene>
    <name evidence="6" type="ORF">BSL78_20226</name>
</gene>
<dbReference type="InterPro" id="IPR006034">
    <property type="entry name" value="Asparaginase/glutaminase-like"/>
</dbReference>
<dbReference type="PIRSF" id="PIRSF500176">
    <property type="entry name" value="L_ASNase"/>
    <property type="match status" value="1"/>
</dbReference>
<sequence>MSARIMLLNTGGCLAMSKNSNGVYRVQKNVIEKMLRENDRTHDEKLAGRMKIDTELLVLPNNNNNDVCISYKVIEYDAVKDSSNFSIDDYIKITYLLRESYEEYTGFVILHGTDTMAFTAATLSFTIENLTKPVILTGANFPSDIQSSNWLENIVTALHLAGTRRDISRKVTLFFDNKLFQGNRVTNTSTTNAAFFDSPNCSPLLTLTDNIITVNPLNRIYKNIPPTQFHLTLSKDVAVFMVYPGITSIVIRNLLQSVKGLVLLTFGTGNCPTNDQEIIQEIKSACERGILVVNCTQCIKGAVRDMYATGSWLLRAGVLSGGDMTKEAAFAKLSFLLGRQDLPIEEKRNRLTENLREELTVQPNAF</sequence>
<dbReference type="Pfam" id="PF00710">
    <property type="entry name" value="Asparaginase"/>
    <property type="match status" value="1"/>
</dbReference>
<dbReference type="Gene3D" id="3.40.50.40">
    <property type="match status" value="1"/>
</dbReference>
<reference evidence="6 7" key="1">
    <citation type="journal article" date="2017" name="PLoS Biol.">
        <title>The sea cucumber genome provides insights into morphological evolution and visceral regeneration.</title>
        <authorList>
            <person name="Zhang X."/>
            <person name="Sun L."/>
            <person name="Yuan J."/>
            <person name="Sun Y."/>
            <person name="Gao Y."/>
            <person name="Zhang L."/>
            <person name="Li S."/>
            <person name="Dai H."/>
            <person name="Hamel J.F."/>
            <person name="Liu C."/>
            <person name="Yu Y."/>
            <person name="Liu S."/>
            <person name="Lin W."/>
            <person name="Guo K."/>
            <person name="Jin S."/>
            <person name="Xu P."/>
            <person name="Storey K.B."/>
            <person name="Huan P."/>
            <person name="Zhang T."/>
            <person name="Zhou Y."/>
            <person name="Zhang J."/>
            <person name="Lin C."/>
            <person name="Li X."/>
            <person name="Xing L."/>
            <person name="Huo D."/>
            <person name="Sun M."/>
            <person name="Wang L."/>
            <person name="Mercier A."/>
            <person name="Li F."/>
            <person name="Yang H."/>
            <person name="Xiang J."/>
        </authorList>
    </citation>
    <scope>NUCLEOTIDE SEQUENCE [LARGE SCALE GENOMIC DNA]</scope>
    <source>
        <strain evidence="6">Shaxun</strain>
        <tissue evidence="6">Muscle</tissue>
    </source>
</reference>
<dbReference type="Proteomes" id="UP000230750">
    <property type="component" value="Unassembled WGS sequence"/>
</dbReference>
<evidence type="ECO:0000256" key="3">
    <source>
        <dbReference type="PROSITE-ProRule" id="PRU10100"/>
    </source>
</evidence>
<dbReference type="PROSITE" id="PS00917">
    <property type="entry name" value="ASN_GLN_ASE_2"/>
    <property type="match status" value="1"/>
</dbReference>
<dbReference type="GO" id="GO:0009066">
    <property type="term" value="P:aspartate family amino acid metabolic process"/>
    <property type="evidence" value="ECO:0007669"/>
    <property type="project" value="UniProtKB-ARBA"/>
</dbReference>
<protein>
    <recommendedName>
        <fullName evidence="1">asparaginase</fullName>
        <ecNumber evidence="1">3.5.1.1</ecNumber>
    </recommendedName>
</protein>
<evidence type="ECO:0000256" key="1">
    <source>
        <dbReference type="ARBA" id="ARBA00012920"/>
    </source>
</evidence>
<dbReference type="PANTHER" id="PTHR11707">
    <property type="entry name" value="L-ASPARAGINASE"/>
    <property type="match status" value="1"/>
</dbReference>
<feature type="domain" description="Asparaginase/glutaminase C-terminal" evidence="5">
    <location>
        <begin position="236"/>
        <end position="341"/>
    </location>
</feature>
<evidence type="ECO:0000259" key="4">
    <source>
        <dbReference type="Pfam" id="PF00710"/>
    </source>
</evidence>
<dbReference type="OrthoDB" id="542841at2759"/>
<dbReference type="InterPro" id="IPR027474">
    <property type="entry name" value="L-asparaginase_N"/>
</dbReference>
<organism evidence="6 7">
    <name type="scientific">Stichopus japonicus</name>
    <name type="common">Sea cucumber</name>
    <dbReference type="NCBI Taxonomy" id="307972"/>
    <lineage>
        <taxon>Eukaryota</taxon>
        <taxon>Metazoa</taxon>
        <taxon>Echinodermata</taxon>
        <taxon>Eleutherozoa</taxon>
        <taxon>Echinozoa</taxon>
        <taxon>Holothuroidea</taxon>
        <taxon>Aspidochirotacea</taxon>
        <taxon>Aspidochirotida</taxon>
        <taxon>Stichopodidae</taxon>
        <taxon>Apostichopus</taxon>
    </lineage>
</organism>
<dbReference type="InterPro" id="IPR037152">
    <property type="entry name" value="L-asparaginase_N_sf"/>
</dbReference>
<dbReference type="CDD" id="cd08963">
    <property type="entry name" value="L-asparaginase_I"/>
    <property type="match status" value="1"/>
</dbReference>
<dbReference type="PANTHER" id="PTHR11707:SF28">
    <property type="entry name" value="60 KDA LYSOPHOSPHOLIPASE"/>
    <property type="match status" value="1"/>
</dbReference>
<keyword evidence="2" id="KW-0378">Hydrolase</keyword>
<dbReference type="InterPro" id="IPR041725">
    <property type="entry name" value="L-asparaginase_I"/>
</dbReference>
<dbReference type="FunFam" id="3.40.50.40:FF:000001">
    <property type="entry name" value="L-asparaginase 1"/>
    <property type="match status" value="1"/>
</dbReference>
<evidence type="ECO:0000259" key="5">
    <source>
        <dbReference type="Pfam" id="PF17763"/>
    </source>
</evidence>
<dbReference type="EMBL" id="MRZV01000892">
    <property type="protein sequence ID" value="PIK42923.1"/>
    <property type="molecule type" value="Genomic_DNA"/>
</dbReference>
<dbReference type="GO" id="GO:0004067">
    <property type="term" value="F:asparaginase activity"/>
    <property type="evidence" value="ECO:0007669"/>
    <property type="project" value="UniProtKB-UniRule"/>
</dbReference>
<keyword evidence="7" id="KW-1185">Reference proteome</keyword>
<comment type="caution">
    <text evidence="6">The sequence shown here is derived from an EMBL/GenBank/DDBJ whole genome shotgun (WGS) entry which is preliminary data.</text>
</comment>
<dbReference type="EC" id="3.5.1.1" evidence="1"/>
<feature type="active site" evidence="3">
    <location>
        <position position="113"/>
    </location>
</feature>
<feature type="domain" description="L-asparaginase N-terminal" evidence="4">
    <location>
        <begin position="4"/>
        <end position="214"/>
    </location>
</feature>
<evidence type="ECO:0000256" key="2">
    <source>
        <dbReference type="ARBA" id="ARBA00022801"/>
    </source>
</evidence>
<dbReference type="SUPFAM" id="SSF53774">
    <property type="entry name" value="Glutaminase/Asparaginase"/>
    <property type="match status" value="1"/>
</dbReference>
<dbReference type="InterPro" id="IPR027473">
    <property type="entry name" value="L-asparaginase_C"/>
</dbReference>
<dbReference type="PROSITE" id="PS51732">
    <property type="entry name" value="ASN_GLN_ASE_3"/>
    <property type="match status" value="1"/>
</dbReference>
<evidence type="ECO:0000313" key="7">
    <source>
        <dbReference type="Proteomes" id="UP000230750"/>
    </source>
</evidence>
<dbReference type="PIRSF" id="PIRSF001220">
    <property type="entry name" value="L-ASNase_gatD"/>
    <property type="match status" value="1"/>
</dbReference>
<dbReference type="Pfam" id="PF17763">
    <property type="entry name" value="Asparaginase_C"/>
    <property type="match status" value="1"/>
</dbReference>
<dbReference type="InterPro" id="IPR036152">
    <property type="entry name" value="Asp/glu_Ase-like_sf"/>
</dbReference>
<dbReference type="STRING" id="307972.A0A2G8K4P2"/>
<proteinExistence type="predicted"/>
<dbReference type="AlphaFoldDB" id="A0A2G8K4P2"/>
<dbReference type="Gene3D" id="3.40.50.1170">
    <property type="entry name" value="L-asparaginase, N-terminal domain"/>
    <property type="match status" value="1"/>
</dbReference>
<evidence type="ECO:0000313" key="6">
    <source>
        <dbReference type="EMBL" id="PIK42923.1"/>
    </source>
</evidence>